<accession>A0ABN9DMC9</accession>
<evidence type="ECO:0000256" key="1">
    <source>
        <dbReference type="SAM" id="Phobius"/>
    </source>
</evidence>
<feature type="non-terminal residue" evidence="2">
    <location>
        <position position="105"/>
    </location>
</feature>
<keyword evidence="1" id="KW-1133">Transmembrane helix</keyword>
<keyword evidence="1" id="KW-0812">Transmembrane</keyword>
<dbReference type="Proteomes" id="UP001162483">
    <property type="component" value="Unassembled WGS sequence"/>
</dbReference>
<organism evidence="2 3">
    <name type="scientific">Staurois parvus</name>
    <dbReference type="NCBI Taxonomy" id="386267"/>
    <lineage>
        <taxon>Eukaryota</taxon>
        <taxon>Metazoa</taxon>
        <taxon>Chordata</taxon>
        <taxon>Craniata</taxon>
        <taxon>Vertebrata</taxon>
        <taxon>Euteleostomi</taxon>
        <taxon>Amphibia</taxon>
        <taxon>Batrachia</taxon>
        <taxon>Anura</taxon>
        <taxon>Neobatrachia</taxon>
        <taxon>Ranoidea</taxon>
        <taxon>Ranidae</taxon>
        <taxon>Staurois</taxon>
    </lineage>
</organism>
<proteinExistence type="predicted"/>
<evidence type="ECO:0000313" key="3">
    <source>
        <dbReference type="Proteomes" id="UP001162483"/>
    </source>
</evidence>
<keyword evidence="1" id="KW-0472">Membrane</keyword>
<name>A0ABN9DMC9_9NEOB</name>
<protein>
    <submittedName>
        <fullName evidence="2">Uncharacterized protein</fullName>
    </submittedName>
</protein>
<feature type="non-terminal residue" evidence="2">
    <location>
        <position position="1"/>
    </location>
</feature>
<keyword evidence="3" id="KW-1185">Reference proteome</keyword>
<sequence length="105" mass="11734">ISVPKAVTPSYTRAYPAALLRQVFFTYLTLRSHDVSPAASPAISFGRCRHPASVSCPCDVETYGRRRRPPAAGNLKILKNVIFFFFLHFTYALSCALPAFCLFFL</sequence>
<reference evidence="2" key="1">
    <citation type="submission" date="2023-05" db="EMBL/GenBank/DDBJ databases">
        <authorList>
            <person name="Stuckert A."/>
        </authorList>
    </citation>
    <scope>NUCLEOTIDE SEQUENCE</scope>
</reference>
<gene>
    <name evidence="2" type="ORF">SPARVUS_LOCUS7793858</name>
</gene>
<dbReference type="EMBL" id="CATNWA010014585">
    <property type="protein sequence ID" value="CAI9573627.1"/>
    <property type="molecule type" value="Genomic_DNA"/>
</dbReference>
<feature type="transmembrane region" description="Helical" evidence="1">
    <location>
        <begin position="81"/>
        <end position="104"/>
    </location>
</feature>
<comment type="caution">
    <text evidence="2">The sequence shown here is derived from an EMBL/GenBank/DDBJ whole genome shotgun (WGS) entry which is preliminary data.</text>
</comment>
<evidence type="ECO:0000313" key="2">
    <source>
        <dbReference type="EMBL" id="CAI9573627.1"/>
    </source>
</evidence>